<dbReference type="SUPFAM" id="SSF52210">
    <property type="entry name" value="Succinyl-CoA synthetase domains"/>
    <property type="match status" value="1"/>
</dbReference>
<reference evidence="10" key="1">
    <citation type="submission" date="2022-08" db="EMBL/GenBank/DDBJ databases">
        <title>Novel sulfate-reducing endosymbionts in the free-living metamonad Anaeramoeba.</title>
        <authorList>
            <person name="Jerlstrom-Hultqvist J."/>
            <person name="Cepicka I."/>
            <person name="Gallot-Lavallee L."/>
            <person name="Salas-Leiva D."/>
            <person name="Curtis B.A."/>
            <person name="Zahonova K."/>
            <person name="Pipaliya S."/>
            <person name="Dacks J."/>
            <person name="Roger A.J."/>
        </authorList>
    </citation>
    <scope>NUCLEOTIDE SEQUENCE</scope>
    <source>
        <strain evidence="10">Schooner1</strain>
    </source>
</reference>
<feature type="binding site" evidence="6">
    <location>
        <position position="71"/>
    </location>
    <ligand>
        <name>ATP</name>
        <dbReference type="ChEBI" id="CHEBI:30616"/>
    </ligand>
</feature>
<comment type="cofactor">
    <cofactor evidence="6">
        <name>Mg(2+)</name>
        <dbReference type="ChEBI" id="CHEBI:18420"/>
    </cofactor>
    <text evidence="6">Binds 1 Mg(2+) ion per subunit.</text>
</comment>
<name>A0ABQ8Z9N0_9EUKA</name>
<feature type="binding site" evidence="6">
    <location>
        <position position="246"/>
    </location>
    <ligand>
        <name>Mg(2+)</name>
        <dbReference type="ChEBI" id="CHEBI:18420"/>
    </ligand>
</feature>
<keyword evidence="6" id="KW-0816">Tricarboxylic acid cycle</keyword>
<dbReference type="InterPro" id="IPR013650">
    <property type="entry name" value="ATP-grasp_succ-CoA_synth-type"/>
</dbReference>
<keyword evidence="3 6" id="KW-0479">Metal-binding</keyword>
<dbReference type="EMBL" id="JAOAOG010000029">
    <property type="protein sequence ID" value="KAJ6253483.1"/>
    <property type="molecule type" value="Genomic_DNA"/>
</dbReference>
<evidence type="ECO:0000256" key="6">
    <source>
        <dbReference type="HAMAP-Rule" id="MF_03219"/>
    </source>
</evidence>
<dbReference type="InterPro" id="IPR013815">
    <property type="entry name" value="ATP_grasp_subdomain_1"/>
</dbReference>
<dbReference type="SUPFAM" id="SSF56059">
    <property type="entry name" value="Glutathione synthetase ATP-binding domain-like"/>
    <property type="match status" value="1"/>
</dbReference>
<evidence type="ECO:0000313" key="10">
    <source>
        <dbReference type="EMBL" id="KAJ6253483.1"/>
    </source>
</evidence>
<evidence type="ECO:0000256" key="7">
    <source>
        <dbReference type="RuleBase" id="RU361258"/>
    </source>
</evidence>
<evidence type="ECO:0000313" key="11">
    <source>
        <dbReference type="Proteomes" id="UP001150062"/>
    </source>
</evidence>
<feature type="binding site" evidence="6">
    <location>
        <position position="140"/>
    </location>
    <ligand>
        <name>ATP</name>
        <dbReference type="ChEBI" id="CHEBI:30616"/>
    </ligand>
</feature>
<accession>A0ABQ8Z9N0</accession>
<dbReference type="InterPro" id="IPR016102">
    <property type="entry name" value="Succinyl-CoA_synth-like"/>
</dbReference>
<dbReference type="InterPro" id="IPR017866">
    <property type="entry name" value="Succ-CoA_synthase_bsu_CS"/>
</dbReference>
<comment type="pathway">
    <text evidence="1 6">Carbohydrate metabolism; tricarboxylic acid cycle; succinate from succinyl-CoA (ligase route): step 1/1.</text>
</comment>
<evidence type="ECO:0000256" key="5">
    <source>
        <dbReference type="ARBA" id="ARBA00022842"/>
    </source>
</evidence>
<dbReference type="HAMAP" id="MF_00558">
    <property type="entry name" value="Succ_CoA_beta"/>
    <property type="match status" value="1"/>
</dbReference>
<evidence type="ECO:0000256" key="1">
    <source>
        <dbReference type="ARBA" id="ARBA00005064"/>
    </source>
</evidence>
<dbReference type="InterPro" id="IPR005809">
    <property type="entry name" value="Succ_CoA_ligase-like_bsu"/>
</dbReference>
<dbReference type="Gene3D" id="3.30.470.20">
    <property type="entry name" value="ATP-grasp fold, B domain"/>
    <property type="match status" value="1"/>
</dbReference>
<dbReference type="PANTHER" id="PTHR11815">
    <property type="entry name" value="SUCCINYL-COA SYNTHETASE BETA CHAIN"/>
    <property type="match status" value="1"/>
</dbReference>
<evidence type="ECO:0000256" key="2">
    <source>
        <dbReference type="ARBA" id="ARBA00022598"/>
    </source>
</evidence>
<keyword evidence="6" id="KW-0496">Mitochondrion</keyword>
<feature type="binding site" evidence="6">
    <location>
        <begin position="354"/>
        <end position="356"/>
    </location>
    <ligand>
        <name>substrate</name>
        <note>ligand shared with subunit alpha</note>
    </ligand>
</feature>
<evidence type="ECO:0000259" key="9">
    <source>
        <dbReference type="Pfam" id="PF08442"/>
    </source>
</evidence>
<keyword evidence="2 6" id="KW-0436">Ligase</keyword>
<comment type="caution">
    <text evidence="10">The sequence shown here is derived from an EMBL/GenBank/DDBJ whole genome shotgun (WGS) entry which is preliminary data.</text>
</comment>
<protein>
    <recommendedName>
        <fullName evidence="6">Succinate--CoA ligase [ADP-forming] subunit beta, mitochondrial</fullName>
        <ecNumber evidence="6">6.2.1.5</ecNumber>
    </recommendedName>
    <alternativeName>
        <fullName evidence="6">Succinyl-CoA synthetase beta chain</fullName>
        <shortName evidence="6">SCS-beta</shortName>
    </alternativeName>
</protein>
<feature type="binding site" evidence="6">
    <location>
        <begin position="78"/>
        <end position="80"/>
    </location>
    <ligand>
        <name>ATP</name>
        <dbReference type="ChEBI" id="CHEBI:30616"/>
    </ligand>
</feature>
<dbReference type="PIRSF" id="PIRSF001554">
    <property type="entry name" value="SucCS_beta"/>
    <property type="match status" value="1"/>
</dbReference>
<keyword evidence="11" id="KW-1185">Reference proteome</keyword>
<feature type="domain" description="ATP-citrate synthase/succinyl-CoA ligase C-terminal" evidence="8">
    <location>
        <begin position="295"/>
        <end position="415"/>
    </location>
</feature>
<feature type="binding site" evidence="6">
    <location>
        <position position="232"/>
    </location>
    <ligand>
        <name>Mg(2+)</name>
        <dbReference type="ChEBI" id="CHEBI:18420"/>
    </ligand>
</feature>
<dbReference type="Proteomes" id="UP001150062">
    <property type="component" value="Unassembled WGS sequence"/>
</dbReference>
<dbReference type="PROSITE" id="PS01217">
    <property type="entry name" value="SUCCINYL_COA_LIG_3"/>
    <property type="match status" value="1"/>
</dbReference>
<comment type="similarity">
    <text evidence="6 7">Belongs to the succinate/malate CoA ligase beta subunit family.</text>
</comment>
<keyword evidence="4 6" id="KW-0547">Nucleotide-binding</keyword>
<proteinExistence type="inferred from homology"/>
<dbReference type="NCBIfam" id="TIGR01016">
    <property type="entry name" value="sucCoAbeta"/>
    <property type="match status" value="1"/>
</dbReference>
<comment type="subunit">
    <text evidence="6 7">Heterodimer of an alpha and a beta subunit.</text>
</comment>
<dbReference type="EC" id="6.2.1.5" evidence="6"/>
<evidence type="ECO:0000259" key="8">
    <source>
        <dbReference type="Pfam" id="PF00549"/>
    </source>
</evidence>
<organism evidence="10 11">
    <name type="scientific">Anaeramoeba flamelloides</name>
    <dbReference type="NCBI Taxonomy" id="1746091"/>
    <lineage>
        <taxon>Eukaryota</taxon>
        <taxon>Metamonada</taxon>
        <taxon>Anaeramoebidae</taxon>
        <taxon>Anaeramoeba</taxon>
    </lineage>
</organism>
<dbReference type="Pfam" id="PF08442">
    <property type="entry name" value="ATP-grasp_2"/>
    <property type="match status" value="1"/>
</dbReference>
<gene>
    <name evidence="10" type="ORF">M0813_13358</name>
</gene>
<dbReference type="InterPro" id="IPR005811">
    <property type="entry name" value="SUCC_ACL_C"/>
</dbReference>
<dbReference type="Pfam" id="PF00549">
    <property type="entry name" value="Ligase_CoA"/>
    <property type="match status" value="1"/>
</dbReference>
<comment type="function">
    <text evidence="6">Succinyl-CoA synthetase functions in the citric acid cycle (TCA), coupling the hydrolysis of succinyl-CoA to the synthesis of ATP and thus represents the only step of substrate-level phosphorylation in the TCA. The beta subunit provides nucleotide specificity of the enzyme and binds the substrate succinate, while the binding sites for coenzyme A and phosphate are found in the alpha subunit.</text>
</comment>
<dbReference type="NCBIfam" id="NF001913">
    <property type="entry name" value="PRK00696.1"/>
    <property type="match status" value="1"/>
</dbReference>
<keyword evidence="5 6" id="KW-0460">Magnesium</keyword>
<feature type="binding site" evidence="6">
    <location>
        <position position="297"/>
    </location>
    <ligand>
        <name>substrate</name>
        <note>ligand shared with subunit alpha</note>
    </ligand>
</feature>
<feature type="domain" description="ATP-grasp fold succinyl-CoA synthetase-type" evidence="9">
    <location>
        <begin position="27"/>
        <end position="235"/>
    </location>
</feature>
<dbReference type="Gene3D" id="3.40.50.261">
    <property type="entry name" value="Succinyl-CoA synthetase domains"/>
    <property type="match status" value="1"/>
</dbReference>
<dbReference type="Gene3D" id="3.30.1490.20">
    <property type="entry name" value="ATP-grasp fold, A domain"/>
    <property type="match status" value="1"/>
</dbReference>
<evidence type="ECO:0000256" key="3">
    <source>
        <dbReference type="ARBA" id="ARBA00022723"/>
    </source>
</evidence>
<comment type="catalytic activity">
    <reaction evidence="6">
        <text>succinate + ATP + CoA = succinyl-CoA + ADP + phosphate</text>
        <dbReference type="Rhea" id="RHEA:17661"/>
        <dbReference type="ChEBI" id="CHEBI:30031"/>
        <dbReference type="ChEBI" id="CHEBI:30616"/>
        <dbReference type="ChEBI" id="CHEBI:43474"/>
        <dbReference type="ChEBI" id="CHEBI:57287"/>
        <dbReference type="ChEBI" id="CHEBI:57292"/>
        <dbReference type="ChEBI" id="CHEBI:456216"/>
        <dbReference type="EC" id="6.2.1.5"/>
    </reaction>
</comment>
<sequence>MLQLIKSRFQKSLFNLPKFSILKRNLNLHEWQSKTLMQKHDVAVESFKVADSAQGVYKAIKGMDYPSYVIKSQIFAGGRGRGRFVENGFQGGVRFAKDAEEGYKFAKKMLGNHLVTKQTDEKGKLVRSVMISQCMNIKRELYFAVLMDRVSQGPMIIVSPKGGTSIEEVAEETPDLIARFPIDVDIGPTMEQKKKIAEFLEFNKSLFPKVSKEVQALYDLFIATDSSLVEINPFAETKEGDIFSLDAKFNFDDNAFFRQKEIFEMADKSDEDPRETEATKMGSSYVGLDGNIGCMVNGAGLAMATLDVLKMYGGEPANFLDLGGGASKTVVIKAFKILASHPNVKTILVNIFGGIVRCDMIANGILDAVKEVGLDVPLVVRLAGTNVEKGIKLMNDSGLPIITASNLGDAARKAVKTVKSFVKKKLM</sequence>
<keyword evidence="6" id="KW-0067">ATP-binding</keyword>
<comment type="subcellular location">
    <subcellularLocation>
        <location evidence="6">Mitochondrion</location>
    </subcellularLocation>
</comment>
<dbReference type="PANTHER" id="PTHR11815:SF10">
    <property type="entry name" value="SUCCINATE--COA LIGASE [GDP-FORMING] SUBUNIT BETA, MITOCHONDRIAL"/>
    <property type="match status" value="1"/>
</dbReference>
<evidence type="ECO:0000256" key="4">
    <source>
        <dbReference type="ARBA" id="ARBA00022741"/>
    </source>
</evidence>